<dbReference type="CDD" id="cd06471">
    <property type="entry name" value="ACD_LpsHSP_like"/>
    <property type="match status" value="1"/>
</dbReference>
<dbReference type="SUPFAM" id="SSF49764">
    <property type="entry name" value="HSP20-like chaperones"/>
    <property type="match status" value="1"/>
</dbReference>
<dbReference type="AlphaFoldDB" id="A0A8I0AAK6"/>
<reference evidence="4" key="1">
    <citation type="submission" date="2020-08" db="EMBL/GenBank/DDBJ databases">
        <title>Genome public.</title>
        <authorList>
            <person name="Liu C."/>
            <person name="Sun Q."/>
        </authorList>
    </citation>
    <scope>NUCLEOTIDE SEQUENCE</scope>
    <source>
        <strain evidence="4">NSJ-42</strain>
    </source>
</reference>
<dbReference type="Proteomes" id="UP000662088">
    <property type="component" value="Unassembled WGS sequence"/>
</dbReference>
<proteinExistence type="inferred from homology"/>
<keyword evidence="5" id="KW-1185">Reference proteome</keyword>
<dbReference type="PANTHER" id="PTHR11527">
    <property type="entry name" value="HEAT-SHOCK PROTEIN 20 FAMILY MEMBER"/>
    <property type="match status" value="1"/>
</dbReference>
<evidence type="ECO:0000256" key="2">
    <source>
        <dbReference type="RuleBase" id="RU003616"/>
    </source>
</evidence>
<dbReference type="RefSeq" id="WP_186835477.1">
    <property type="nucleotide sequence ID" value="NZ_JACOOQ010000019.1"/>
</dbReference>
<evidence type="ECO:0000256" key="1">
    <source>
        <dbReference type="PROSITE-ProRule" id="PRU00285"/>
    </source>
</evidence>
<feature type="domain" description="SHSP" evidence="3">
    <location>
        <begin position="35"/>
        <end position="146"/>
    </location>
</feature>
<comment type="similarity">
    <text evidence="1 2">Belongs to the small heat shock protein (HSP20) family.</text>
</comment>
<dbReference type="InterPro" id="IPR008978">
    <property type="entry name" value="HSP20-like_chaperone"/>
</dbReference>
<protein>
    <submittedName>
        <fullName evidence="4">Hsp20/alpha crystallin family protein</fullName>
    </submittedName>
</protein>
<dbReference type="PROSITE" id="PS01031">
    <property type="entry name" value="SHSP"/>
    <property type="match status" value="1"/>
</dbReference>
<evidence type="ECO:0000313" key="5">
    <source>
        <dbReference type="Proteomes" id="UP000662088"/>
    </source>
</evidence>
<dbReference type="Pfam" id="PF00011">
    <property type="entry name" value="HSP20"/>
    <property type="match status" value="1"/>
</dbReference>
<dbReference type="EMBL" id="JACOOQ010000019">
    <property type="protein sequence ID" value="MBC5640936.1"/>
    <property type="molecule type" value="Genomic_DNA"/>
</dbReference>
<evidence type="ECO:0000313" key="4">
    <source>
        <dbReference type="EMBL" id="MBC5640936.1"/>
    </source>
</evidence>
<comment type="caution">
    <text evidence="4">The sequence shown here is derived from an EMBL/GenBank/DDBJ whole genome shotgun (WGS) entry which is preliminary data.</text>
</comment>
<dbReference type="InterPro" id="IPR031107">
    <property type="entry name" value="Small_HSP"/>
</dbReference>
<gene>
    <name evidence="4" type="ORF">H8R92_10970</name>
</gene>
<evidence type="ECO:0000259" key="3">
    <source>
        <dbReference type="PROSITE" id="PS01031"/>
    </source>
</evidence>
<dbReference type="InterPro" id="IPR002068">
    <property type="entry name" value="A-crystallin/Hsp20_dom"/>
</dbReference>
<name>A0A8I0AAK6_9CLOT</name>
<sequence>MFGLIPFRMTRGSGNTISSLTNLFDNFFSDDFISTFDDRNDIRADVRETNEAYLVEAELPGVNKEDLRLDYDNNYLTISAMKNETFEDRQDNYLRQERHYGQIARSFYFDNVNKNQIQARFQNGVLDIILPKRTIERSSYNGIPIQ</sequence>
<organism evidence="4 5">
    <name type="scientific">Clostridium lentum</name>
    <dbReference type="NCBI Taxonomy" id="2763037"/>
    <lineage>
        <taxon>Bacteria</taxon>
        <taxon>Bacillati</taxon>
        <taxon>Bacillota</taxon>
        <taxon>Clostridia</taxon>
        <taxon>Eubacteriales</taxon>
        <taxon>Clostridiaceae</taxon>
        <taxon>Clostridium</taxon>
    </lineage>
</organism>
<dbReference type="Gene3D" id="2.60.40.790">
    <property type="match status" value="1"/>
</dbReference>
<accession>A0A8I0AAK6</accession>